<organism evidence="1 2">
    <name type="scientific">Wenyingzhuangia heitensis</name>
    <dbReference type="NCBI Taxonomy" id="1487859"/>
    <lineage>
        <taxon>Bacteria</taxon>
        <taxon>Pseudomonadati</taxon>
        <taxon>Bacteroidota</taxon>
        <taxon>Flavobacteriia</taxon>
        <taxon>Flavobacteriales</taxon>
        <taxon>Flavobacteriaceae</taxon>
        <taxon>Wenyingzhuangia</taxon>
    </lineage>
</organism>
<keyword evidence="2" id="KW-1185">Reference proteome</keyword>
<accession>A0ABX0U9Q8</accession>
<reference evidence="1 2" key="1">
    <citation type="submission" date="2020-03" db="EMBL/GenBank/DDBJ databases">
        <title>Genomic Encyclopedia of Type Strains, Phase IV (KMG-IV): sequencing the most valuable type-strain genomes for metagenomic binning, comparative biology and taxonomic classification.</title>
        <authorList>
            <person name="Goeker M."/>
        </authorList>
    </citation>
    <scope>NUCLEOTIDE SEQUENCE [LARGE SCALE GENOMIC DNA]</scope>
    <source>
        <strain evidence="1 2">DSM 101599</strain>
    </source>
</reference>
<gene>
    <name evidence="1" type="ORF">FHR24_002036</name>
</gene>
<evidence type="ECO:0000313" key="2">
    <source>
        <dbReference type="Proteomes" id="UP000745859"/>
    </source>
</evidence>
<evidence type="ECO:0000313" key="1">
    <source>
        <dbReference type="EMBL" id="NIJ45568.1"/>
    </source>
</evidence>
<comment type="caution">
    <text evidence="1">The sequence shown here is derived from an EMBL/GenBank/DDBJ whole genome shotgun (WGS) entry which is preliminary data.</text>
</comment>
<dbReference type="EMBL" id="JAASQL010000002">
    <property type="protein sequence ID" value="NIJ45568.1"/>
    <property type="molecule type" value="Genomic_DNA"/>
</dbReference>
<proteinExistence type="predicted"/>
<protein>
    <submittedName>
        <fullName evidence="1">Uncharacterized protein</fullName>
    </submittedName>
</protein>
<dbReference type="RefSeq" id="WP_167187864.1">
    <property type="nucleotide sequence ID" value="NZ_JAASQL010000002.1"/>
</dbReference>
<dbReference type="Proteomes" id="UP000745859">
    <property type="component" value="Unassembled WGS sequence"/>
</dbReference>
<name>A0ABX0U9Q8_9FLAO</name>
<sequence length="60" mass="6473">MSLKLGTGKEVGLLTMFSNEVVGQKSFTENPKTISSCEIVLYALLFTETVGLCTALMAKQ</sequence>